<keyword evidence="4 6" id="KW-0648">Protein biosynthesis</keyword>
<gene>
    <name evidence="8" type="ORF">A2544_00955</name>
</gene>
<dbReference type="GO" id="GO:0006424">
    <property type="term" value="P:glutamyl-tRNA aminoacylation"/>
    <property type="evidence" value="ECO:0007669"/>
    <property type="project" value="InterPro"/>
</dbReference>
<evidence type="ECO:0000256" key="5">
    <source>
        <dbReference type="ARBA" id="ARBA00023146"/>
    </source>
</evidence>
<dbReference type="Gene3D" id="3.90.800.10">
    <property type="entry name" value="Glutamyl-tRNA Synthetase, Domain 3"/>
    <property type="match status" value="1"/>
</dbReference>
<evidence type="ECO:0000256" key="4">
    <source>
        <dbReference type="ARBA" id="ARBA00022917"/>
    </source>
</evidence>
<dbReference type="InterPro" id="IPR020058">
    <property type="entry name" value="Glu/Gln-tRNA-synth_Ib_cat-dom"/>
</dbReference>
<dbReference type="GO" id="GO:0005524">
    <property type="term" value="F:ATP binding"/>
    <property type="evidence" value="ECO:0007669"/>
    <property type="project" value="UniProtKB-KW"/>
</dbReference>
<sequence length="285" mass="33287">MNQKIITRFPPSPTGNFHVGSARTALFNFLFARKNNGKFILRIEDTDKTRSKKEFEDNIFESLEWLGLKYDEFYRQSDRGKIHRTYIEKMLDDGSIYEAEDKIIRFKNPNKKVKFNDLVRGEIEFDTTELKDFIIAKSVDEPLYHLAVVIDDFESNITHVIRGEDHISNTPRQILIQETISAPRPIYAHLPLILAPDRSKLSKRKHGESVSLDYYRNKGYSPEAMINYLALLGWNPGTEQEIFTLPELINVFDFSRVHKGGAIFDEKKLAWMNRKHFNLGKTRDK</sequence>
<name>A0A1G2V4L2_9BACT</name>
<evidence type="ECO:0000313" key="9">
    <source>
        <dbReference type="Proteomes" id="UP000176868"/>
    </source>
</evidence>
<dbReference type="Pfam" id="PF00749">
    <property type="entry name" value="tRNA-synt_1c"/>
    <property type="match status" value="1"/>
</dbReference>
<organism evidence="8 9">
    <name type="scientific">Candidatus Zambryskibacteria bacterium RIFOXYD2_FULL_43_10</name>
    <dbReference type="NCBI Taxonomy" id="1802782"/>
    <lineage>
        <taxon>Bacteria</taxon>
        <taxon>Candidatus Zambryskiibacteriota</taxon>
    </lineage>
</organism>
<dbReference type="Proteomes" id="UP000176868">
    <property type="component" value="Unassembled WGS sequence"/>
</dbReference>
<evidence type="ECO:0000259" key="7">
    <source>
        <dbReference type="Pfam" id="PF00749"/>
    </source>
</evidence>
<dbReference type="SUPFAM" id="SSF52374">
    <property type="entry name" value="Nucleotidylyl transferase"/>
    <property type="match status" value="1"/>
</dbReference>
<feature type="domain" description="Glutamyl/glutaminyl-tRNA synthetase class Ib catalytic" evidence="7">
    <location>
        <begin position="99"/>
        <end position="271"/>
    </location>
</feature>
<dbReference type="Gene3D" id="3.40.50.620">
    <property type="entry name" value="HUPs"/>
    <property type="match status" value="2"/>
</dbReference>
<dbReference type="InterPro" id="IPR014729">
    <property type="entry name" value="Rossmann-like_a/b/a_fold"/>
</dbReference>
<dbReference type="CDD" id="cd00808">
    <property type="entry name" value="GluRS_core"/>
    <property type="match status" value="1"/>
</dbReference>
<dbReference type="STRING" id="1802782.A2544_00955"/>
<dbReference type="PANTHER" id="PTHR43311:SF2">
    <property type="entry name" value="GLUTAMATE--TRNA LIGASE, MITOCHONDRIAL-RELATED"/>
    <property type="match status" value="1"/>
</dbReference>
<dbReference type="InterPro" id="IPR049940">
    <property type="entry name" value="GluQ/Sye"/>
</dbReference>
<dbReference type="InterPro" id="IPR000924">
    <property type="entry name" value="Glu/Gln-tRNA-synth"/>
</dbReference>
<evidence type="ECO:0000256" key="6">
    <source>
        <dbReference type="RuleBase" id="RU363037"/>
    </source>
</evidence>
<dbReference type="GO" id="GO:0005829">
    <property type="term" value="C:cytosol"/>
    <property type="evidence" value="ECO:0007669"/>
    <property type="project" value="TreeGrafter"/>
</dbReference>
<dbReference type="AlphaFoldDB" id="A0A1G2V4L2"/>
<comment type="similarity">
    <text evidence="6">Belongs to the class-I aminoacyl-tRNA synthetase family.</text>
</comment>
<keyword evidence="3 6" id="KW-0067">ATP-binding</keyword>
<proteinExistence type="inferred from homology"/>
<keyword evidence="2 6" id="KW-0547">Nucleotide-binding</keyword>
<reference evidence="8 9" key="1">
    <citation type="journal article" date="2016" name="Nat. Commun.">
        <title>Thousands of microbial genomes shed light on interconnected biogeochemical processes in an aquifer system.</title>
        <authorList>
            <person name="Anantharaman K."/>
            <person name="Brown C.T."/>
            <person name="Hug L.A."/>
            <person name="Sharon I."/>
            <person name="Castelle C.J."/>
            <person name="Probst A.J."/>
            <person name="Thomas B.C."/>
            <person name="Singh A."/>
            <person name="Wilkins M.J."/>
            <person name="Karaoz U."/>
            <person name="Brodie E.L."/>
            <person name="Williams K.H."/>
            <person name="Hubbard S.S."/>
            <person name="Banfield J.F."/>
        </authorList>
    </citation>
    <scope>NUCLEOTIDE SEQUENCE [LARGE SCALE GENOMIC DNA]</scope>
</reference>
<accession>A0A1G2V4L2</accession>
<dbReference type="EMBL" id="MHWZ01000039">
    <property type="protein sequence ID" value="OHB16567.1"/>
    <property type="molecule type" value="Genomic_DNA"/>
</dbReference>
<comment type="caution">
    <text evidence="8">The sequence shown here is derived from an EMBL/GenBank/DDBJ whole genome shotgun (WGS) entry which is preliminary data.</text>
</comment>
<protein>
    <recommendedName>
        <fullName evidence="7">Glutamyl/glutaminyl-tRNA synthetase class Ib catalytic domain-containing protein</fullName>
    </recommendedName>
</protein>
<evidence type="ECO:0000313" key="8">
    <source>
        <dbReference type="EMBL" id="OHB16567.1"/>
    </source>
</evidence>
<keyword evidence="1 6" id="KW-0436">Ligase</keyword>
<dbReference type="PANTHER" id="PTHR43311">
    <property type="entry name" value="GLUTAMATE--TRNA LIGASE"/>
    <property type="match status" value="1"/>
</dbReference>
<dbReference type="Gene3D" id="1.10.1160.10">
    <property type="entry name" value="Glutamyl-trna Synthetase, Domain 2"/>
    <property type="match status" value="1"/>
</dbReference>
<evidence type="ECO:0000256" key="2">
    <source>
        <dbReference type="ARBA" id="ARBA00022741"/>
    </source>
</evidence>
<dbReference type="InterPro" id="IPR033910">
    <property type="entry name" value="GluRS_core"/>
</dbReference>
<evidence type="ECO:0000256" key="1">
    <source>
        <dbReference type="ARBA" id="ARBA00022598"/>
    </source>
</evidence>
<dbReference type="PRINTS" id="PR00987">
    <property type="entry name" value="TRNASYNTHGLU"/>
</dbReference>
<evidence type="ECO:0000256" key="3">
    <source>
        <dbReference type="ARBA" id="ARBA00022840"/>
    </source>
</evidence>
<keyword evidence="5 6" id="KW-0030">Aminoacyl-tRNA synthetase</keyword>
<dbReference type="InterPro" id="IPR020061">
    <property type="entry name" value="Glu_tRNA_lig_a-bdl"/>
</dbReference>
<dbReference type="GO" id="GO:0004818">
    <property type="term" value="F:glutamate-tRNA ligase activity"/>
    <property type="evidence" value="ECO:0007669"/>
    <property type="project" value="TreeGrafter"/>
</dbReference>
<dbReference type="GO" id="GO:0008270">
    <property type="term" value="F:zinc ion binding"/>
    <property type="evidence" value="ECO:0007669"/>
    <property type="project" value="InterPro"/>
</dbReference>